<feature type="compositionally biased region" description="Polar residues" evidence="1">
    <location>
        <begin position="70"/>
        <end position="87"/>
    </location>
</feature>
<dbReference type="EMBL" id="UYYA01001967">
    <property type="protein sequence ID" value="VDM55668.1"/>
    <property type="molecule type" value="Genomic_DNA"/>
</dbReference>
<gene>
    <name evidence="2" type="ORF">ACOC_LOCUS4083</name>
</gene>
<dbReference type="AlphaFoldDB" id="A0A0R3PIA5"/>
<keyword evidence="3" id="KW-1185">Reference proteome</keyword>
<evidence type="ECO:0000313" key="4">
    <source>
        <dbReference type="WBParaSite" id="ACOC_0000408201-mRNA-1"/>
    </source>
</evidence>
<feature type="region of interest" description="Disordered" evidence="1">
    <location>
        <begin position="70"/>
        <end position="89"/>
    </location>
</feature>
<name>A0A0R3PIA5_ANGCS</name>
<sequence length="213" mass="24455">SAKFPTLLPSTRRKVAFRKHTTLTPQTNGTEERSLDPGIFEGETTHVEFAIEAKSNAEKFENHRRNISKKQQMATALSAHTTPTTSSDIEYEIVEIEVDENGNEILNEEAKESVHHKNGQQQGWIEVLKSSEEQSGDDVRRHPRQKSPVKHSLAVTHGNERQERRKLVKEQKRDLNLPDSIEVEYLDNETTTRPTHEEAIDNDDYSNENPQYE</sequence>
<dbReference type="Proteomes" id="UP000267027">
    <property type="component" value="Unassembled WGS sequence"/>
</dbReference>
<evidence type="ECO:0000256" key="1">
    <source>
        <dbReference type="SAM" id="MobiDB-lite"/>
    </source>
</evidence>
<accession>A0A0R3PIA5</accession>
<evidence type="ECO:0000313" key="2">
    <source>
        <dbReference type="EMBL" id="VDM55668.1"/>
    </source>
</evidence>
<proteinExistence type="predicted"/>
<organism evidence="4">
    <name type="scientific">Angiostrongylus costaricensis</name>
    <name type="common">Nematode worm</name>
    <dbReference type="NCBI Taxonomy" id="334426"/>
    <lineage>
        <taxon>Eukaryota</taxon>
        <taxon>Metazoa</taxon>
        <taxon>Ecdysozoa</taxon>
        <taxon>Nematoda</taxon>
        <taxon>Chromadorea</taxon>
        <taxon>Rhabditida</taxon>
        <taxon>Rhabditina</taxon>
        <taxon>Rhabditomorpha</taxon>
        <taxon>Strongyloidea</taxon>
        <taxon>Metastrongylidae</taxon>
        <taxon>Angiostrongylus</taxon>
    </lineage>
</organism>
<reference evidence="4" key="1">
    <citation type="submission" date="2017-02" db="UniProtKB">
        <authorList>
            <consortium name="WormBaseParasite"/>
        </authorList>
    </citation>
    <scope>IDENTIFICATION</scope>
</reference>
<feature type="region of interest" description="Disordered" evidence="1">
    <location>
        <begin position="15"/>
        <end position="38"/>
    </location>
</feature>
<evidence type="ECO:0000313" key="3">
    <source>
        <dbReference type="Proteomes" id="UP000267027"/>
    </source>
</evidence>
<protein>
    <submittedName>
        <fullName evidence="2 4">Uncharacterized protein</fullName>
    </submittedName>
</protein>
<dbReference type="OrthoDB" id="5877335at2759"/>
<feature type="compositionally biased region" description="Basic and acidic residues" evidence="1">
    <location>
        <begin position="158"/>
        <end position="176"/>
    </location>
</feature>
<feature type="region of interest" description="Disordered" evidence="1">
    <location>
        <begin position="108"/>
        <end position="213"/>
    </location>
</feature>
<reference evidence="2 3" key="2">
    <citation type="submission" date="2018-11" db="EMBL/GenBank/DDBJ databases">
        <authorList>
            <consortium name="Pathogen Informatics"/>
        </authorList>
    </citation>
    <scope>NUCLEOTIDE SEQUENCE [LARGE SCALE GENOMIC DNA]</scope>
    <source>
        <strain evidence="2 3">Costa Rica</strain>
    </source>
</reference>
<feature type="compositionally biased region" description="Basic and acidic residues" evidence="1">
    <location>
        <begin position="129"/>
        <end position="140"/>
    </location>
</feature>
<dbReference type="WBParaSite" id="ACOC_0000408201-mRNA-1">
    <property type="protein sequence ID" value="ACOC_0000408201-mRNA-1"/>
    <property type="gene ID" value="ACOC_0000408201"/>
</dbReference>